<dbReference type="Proteomes" id="UP001283341">
    <property type="component" value="Unassembled WGS sequence"/>
</dbReference>
<proteinExistence type="predicted"/>
<comment type="caution">
    <text evidence="1">The sequence shown here is derived from an EMBL/GenBank/DDBJ whole genome shotgun (WGS) entry which is preliminary data.</text>
</comment>
<reference evidence="1" key="2">
    <citation type="submission" date="2023-06" db="EMBL/GenBank/DDBJ databases">
        <authorList>
            <consortium name="Lawrence Berkeley National Laboratory"/>
            <person name="Haridas S."/>
            <person name="Hensen N."/>
            <person name="Bonometti L."/>
            <person name="Westerberg I."/>
            <person name="Brannstrom I.O."/>
            <person name="Guillou S."/>
            <person name="Cros-Aarteil S."/>
            <person name="Calhoun S."/>
            <person name="Kuo A."/>
            <person name="Mondo S."/>
            <person name="Pangilinan J."/>
            <person name="Riley R."/>
            <person name="Labutti K."/>
            <person name="Andreopoulos B."/>
            <person name="Lipzen A."/>
            <person name="Chen C."/>
            <person name="Yanf M."/>
            <person name="Daum C."/>
            <person name="Ng V."/>
            <person name="Clum A."/>
            <person name="Steindorff A."/>
            <person name="Ohm R."/>
            <person name="Martin F."/>
            <person name="Silar P."/>
            <person name="Natvig D."/>
            <person name="Lalanne C."/>
            <person name="Gautier V."/>
            <person name="Ament-Velasquez S.L."/>
            <person name="Kruys A."/>
            <person name="Hutchinson M.I."/>
            <person name="Powell A.J."/>
            <person name="Barry K."/>
            <person name="Miller A.N."/>
            <person name="Grigoriev I.V."/>
            <person name="Debuchy R."/>
            <person name="Gladieux P."/>
            <person name="Thoren M.H."/>
            <person name="Johannesson H."/>
        </authorList>
    </citation>
    <scope>NUCLEOTIDE SEQUENCE</scope>
    <source>
        <strain evidence="1">CBS 118394</strain>
    </source>
</reference>
<accession>A0AAE0LYE7</accession>
<sequence>MRLNAHSFSTLSQHIKLKVDSIFGQRCASGKLERWTRTVTKLQQAPVMDVCFKERYRLPIRLGIRLRAREVPTFLTNMFRQEGDWILRPAGQSTHCCCRRPSPSCCCVRLCALDRLRCRCADLCPCRCSACGWLSSDPCRGRLTAPEFELWIDDEKMLYGSCSLEKRSVVSVVRPPRKVKCASWTGGFTATCRRVRRGMRDESALRFLSVFGHQLAQTRETASVTSQL</sequence>
<dbReference type="AlphaFoldDB" id="A0AAE0LYE7"/>
<protein>
    <submittedName>
        <fullName evidence="1">Uncharacterized protein</fullName>
    </submittedName>
</protein>
<keyword evidence="2" id="KW-1185">Reference proteome</keyword>
<organism evidence="1 2">
    <name type="scientific">Apodospora peruviana</name>
    <dbReference type="NCBI Taxonomy" id="516989"/>
    <lineage>
        <taxon>Eukaryota</taxon>
        <taxon>Fungi</taxon>
        <taxon>Dikarya</taxon>
        <taxon>Ascomycota</taxon>
        <taxon>Pezizomycotina</taxon>
        <taxon>Sordariomycetes</taxon>
        <taxon>Sordariomycetidae</taxon>
        <taxon>Sordariales</taxon>
        <taxon>Lasiosphaeriaceae</taxon>
        <taxon>Apodospora</taxon>
    </lineage>
</organism>
<dbReference type="EMBL" id="JAUEDM010000009">
    <property type="protein sequence ID" value="KAK3312245.1"/>
    <property type="molecule type" value="Genomic_DNA"/>
</dbReference>
<evidence type="ECO:0000313" key="1">
    <source>
        <dbReference type="EMBL" id="KAK3312245.1"/>
    </source>
</evidence>
<reference evidence="1" key="1">
    <citation type="journal article" date="2023" name="Mol. Phylogenet. Evol.">
        <title>Genome-scale phylogeny and comparative genomics of the fungal order Sordariales.</title>
        <authorList>
            <person name="Hensen N."/>
            <person name="Bonometti L."/>
            <person name="Westerberg I."/>
            <person name="Brannstrom I.O."/>
            <person name="Guillou S."/>
            <person name="Cros-Aarteil S."/>
            <person name="Calhoun S."/>
            <person name="Haridas S."/>
            <person name="Kuo A."/>
            <person name="Mondo S."/>
            <person name="Pangilinan J."/>
            <person name="Riley R."/>
            <person name="LaButti K."/>
            <person name="Andreopoulos B."/>
            <person name="Lipzen A."/>
            <person name="Chen C."/>
            <person name="Yan M."/>
            <person name="Daum C."/>
            <person name="Ng V."/>
            <person name="Clum A."/>
            <person name="Steindorff A."/>
            <person name="Ohm R.A."/>
            <person name="Martin F."/>
            <person name="Silar P."/>
            <person name="Natvig D.O."/>
            <person name="Lalanne C."/>
            <person name="Gautier V."/>
            <person name="Ament-Velasquez S.L."/>
            <person name="Kruys A."/>
            <person name="Hutchinson M.I."/>
            <person name="Powell A.J."/>
            <person name="Barry K."/>
            <person name="Miller A.N."/>
            <person name="Grigoriev I.V."/>
            <person name="Debuchy R."/>
            <person name="Gladieux P."/>
            <person name="Hiltunen Thoren M."/>
            <person name="Johannesson H."/>
        </authorList>
    </citation>
    <scope>NUCLEOTIDE SEQUENCE</scope>
    <source>
        <strain evidence="1">CBS 118394</strain>
    </source>
</reference>
<name>A0AAE0LYE7_9PEZI</name>
<gene>
    <name evidence="1" type="ORF">B0H66DRAFT_570301</name>
</gene>
<evidence type="ECO:0000313" key="2">
    <source>
        <dbReference type="Proteomes" id="UP001283341"/>
    </source>
</evidence>